<evidence type="ECO:0000256" key="1">
    <source>
        <dbReference type="SAM" id="MobiDB-lite"/>
    </source>
</evidence>
<feature type="region of interest" description="Disordered" evidence="1">
    <location>
        <begin position="294"/>
        <end position="379"/>
    </location>
</feature>
<accession>A0A8C4R542</accession>
<dbReference type="Pfam" id="PF00169">
    <property type="entry name" value="PH"/>
    <property type="match status" value="2"/>
</dbReference>
<evidence type="ECO:0000313" key="4">
    <source>
        <dbReference type="Proteomes" id="UP000694388"/>
    </source>
</evidence>
<dbReference type="SMART" id="SM00233">
    <property type="entry name" value="PH"/>
    <property type="match status" value="2"/>
</dbReference>
<protein>
    <submittedName>
        <fullName evidence="3">Pleckstrin homology domain containing, family A (phosphoinositide binding specific) member 1a</fullName>
    </submittedName>
</protein>
<dbReference type="Proteomes" id="UP000694388">
    <property type="component" value="Unplaced"/>
</dbReference>
<feature type="compositionally biased region" description="Low complexity" evidence="1">
    <location>
        <begin position="296"/>
        <end position="306"/>
    </location>
</feature>
<dbReference type="InterPro" id="IPR051707">
    <property type="entry name" value="PI-Interact_SigTrans_Reg"/>
</dbReference>
<keyword evidence="4" id="KW-1185">Reference proteome</keyword>
<dbReference type="FunFam" id="2.30.29.30:FF:000286">
    <property type="entry name" value="PH-protein kinase domain containing protein"/>
    <property type="match status" value="1"/>
</dbReference>
<feature type="domain" description="PH" evidence="2">
    <location>
        <begin position="7"/>
        <end position="112"/>
    </location>
</feature>
<dbReference type="InterPro" id="IPR011993">
    <property type="entry name" value="PH-like_dom_sf"/>
</dbReference>
<proteinExistence type="predicted"/>
<organism evidence="3 4">
    <name type="scientific">Eptatretus burgeri</name>
    <name type="common">Inshore hagfish</name>
    <dbReference type="NCBI Taxonomy" id="7764"/>
    <lineage>
        <taxon>Eukaryota</taxon>
        <taxon>Metazoa</taxon>
        <taxon>Chordata</taxon>
        <taxon>Craniata</taxon>
        <taxon>Vertebrata</taxon>
        <taxon>Cyclostomata</taxon>
        <taxon>Myxini</taxon>
        <taxon>Myxiniformes</taxon>
        <taxon>Myxinidae</taxon>
        <taxon>Eptatretinae</taxon>
        <taxon>Eptatretus</taxon>
    </lineage>
</organism>
<dbReference type="SUPFAM" id="SSF50729">
    <property type="entry name" value="PH domain-like"/>
    <property type="match status" value="2"/>
</dbReference>
<reference evidence="3" key="1">
    <citation type="submission" date="2025-08" db="UniProtKB">
        <authorList>
            <consortium name="Ensembl"/>
        </authorList>
    </citation>
    <scope>IDENTIFICATION</scope>
</reference>
<name>A0A8C4R542_EPTBU</name>
<reference evidence="3" key="2">
    <citation type="submission" date="2025-09" db="UniProtKB">
        <authorList>
            <consortium name="Ensembl"/>
        </authorList>
    </citation>
    <scope>IDENTIFICATION</scope>
</reference>
<dbReference type="GeneTree" id="ENSGT00940000155157"/>
<dbReference type="PANTHER" id="PTHR14336">
    <property type="entry name" value="TANDEM PH DOMAIN CONTAINING PROTEIN"/>
    <property type="match status" value="1"/>
</dbReference>
<feature type="compositionally biased region" description="Polar residues" evidence="1">
    <location>
        <begin position="307"/>
        <end position="322"/>
    </location>
</feature>
<dbReference type="PROSITE" id="PS50003">
    <property type="entry name" value="PH_DOMAIN"/>
    <property type="match status" value="2"/>
</dbReference>
<evidence type="ECO:0000259" key="2">
    <source>
        <dbReference type="PROSITE" id="PS50003"/>
    </source>
</evidence>
<dbReference type="PANTHER" id="PTHR14336:SF8">
    <property type="entry name" value="PROTEIN OPY1"/>
    <property type="match status" value="1"/>
</dbReference>
<dbReference type="AlphaFoldDB" id="A0A8C4R542"/>
<dbReference type="Ensembl" id="ENSEBUT00000025603.1">
    <property type="protein sequence ID" value="ENSEBUP00000025027.1"/>
    <property type="gene ID" value="ENSEBUG00000015448.1"/>
</dbReference>
<sequence length="392" mass="43208">MANQAQKGCFGGFLHVEDMDGSQQFSKRYLVLDLPNNVLSWYTEEPQKMSRNPELAGKIGLCYISMVSSAARLRPKVPYCFVINAGMKKIFMQASSSAEMETWIETLNNACKVTVIRNDTGGEFGQNVTLPQEAAYRTEVIGGVVILSRLSQSSEPEEGAEAKGSHGCCSSISGAEAVVIKTGYCVKQGLVMKTWRRRYFVLDENMLRYYKSEEDKEPIKVVQVKDIKNAKESHNAMASMRDNLFEITTNNRTFLVQADSPLEMKNWICAINSTRKGLGLVSCMIPNGGEMKEKVSSPSCSTSPVSHLTTPASPTLNSQEPTVSAKEVLARSTEPFRPMRSKENSGVCLPSKVNSRCQGPAQAPKDGTEDTTSDSQTRKMVMHLDNLKVTLV</sequence>
<dbReference type="Gene3D" id="2.30.29.30">
    <property type="entry name" value="Pleckstrin-homology domain (PH domain)/Phosphotyrosine-binding domain (PTB)"/>
    <property type="match status" value="2"/>
</dbReference>
<feature type="domain" description="PH" evidence="2">
    <location>
        <begin position="178"/>
        <end position="276"/>
    </location>
</feature>
<evidence type="ECO:0000313" key="3">
    <source>
        <dbReference type="Ensembl" id="ENSEBUP00000025027.1"/>
    </source>
</evidence>
<dbReference type="InterPro" id="IPR001849">
    <property type="entry name" value="PH_domain"/>
</dbReference>